<feature type="compositionally biased region" description="Polar residues" evidence="9">
    <location>
        <begin position="49"/>
        <end position="63"/>
    </location>
</feature>
<feature type="coiled-coil region" evidence="8">
    <location>
        <begin position="1205"/>
        <end position="1232"/>
    </location>
</feature>
<gene>
    <name evidence="11" type="ORF">KVV02_008444</name>
</gene>
<dbReference type="Gene3D" id="1.20.58.1380">
    <property type="match status" value="1"/>
</dbReference>
<keyword evidence="3" id="KW-0813">Transport</keyword>
<dbReference type="GO" id="GO:0006606">
    <property type="term" value="P:protein import into nucleus"/>
    <property type="evidence" value="ECO:0007669"/>
    <property type="project" value="TreeGrafter"/>
</dbReference>
<dbReference type="Proteomes" id="UP000717515">
    <property type="component" value="Unassembled WGS sequence"/>
</dbReference>
<dbReference type="InterPro" id="IPR007187">
    <property type="entry name" value="Nucleoporin_Nup133/Nup155_C"/>
</dbReference>
<evidence type="ECO:0000256" key="4">
    <source>
        <dbReference type="ARBA" id="ARBA00022816"/>
    </source>
</evidence>
<evidence type="ECO:0000259" key="10">
    <source>
        <dbReference type="Pfam" id="PF03177"/>
    </source>
</evidence>
<keyword evidence="5" id="KW-0653">Protein transport</keyword>
<evidence type="ECO:0000256" key="6">
    <source>
        <dbReference type="ARBA" id="ARBA00023010"/>
    </source>
</evidence>
<evidence type="ECO:0000256" key="8">
    <source>
        <dbReference type="SAM" id="Coils"/>
    </source>
</evidence>
<dbReference type="GO" id="GO:0017056">
    <property type="term" value="F:structural constituent of nuclear pore"/>
    <property type="evidence" value="ECO:0007669"/>
    <property type="project" value="InterPro"/>
</dbReference>
<evidence type="ECO:0000256" key="5">
    <source>
        <dbReference type="ARBA" id="ARBA00022927"/>
    </source>
</evidence>
<dbReference type="InterPro" id="IPR015943">
    <property type="entry name" value="WD40/YVTN_repeat-like_dom_sf"/>
</dbReference>
<dbReference type="PANTHER" id="PTHR13405">
    <property type="entry name" value="NUCLEAR PORE COMPLEX PROTEIN NUP133"/>
    <property type="match status" value="1"/>
</dbReference>
<dbReference type="GO" id="GO:0031080">
    <property type="term" value="C:nuclear pore outer ring"/>
    <property type="evidence" value="ECO:0007669"/>
    <property type="project" value="TreeGrafter"/>
</dbReference>
<dbReference type="AlphaFoldDB" id="A0A9P8A7Y7"/>
<comment type="subcellular location">
    <subcellularLocation>
        <location evidence="1">Nucleus envelope</location>
    </subcellularLocation>
</comment>
<dbReference type="Gene3D" id="2.130.10.10">
    <property type="entry name" value="YVTN repeat-like/Quinoprotein amine dehydrogenase"/>
    <property type="match status" value="1"/>
</dbReference>
<dbReference type="SUPFAM" id="SSF117289">
    <property type="entry name" value="Nucleoporin domain"/>
    <property type="match status" value="1"/>
</dbReference>
<evidence type="ECO:0000256" key="9">
    <source>
        <dbReference type="SAM" id="MobiDB-lite"/>
    </source>
</evidence>
<dbReference type="GO" id="GO:0016973">
    <property type="term" value="P:poly(A)+ mRNA export from nucleus"/>
    <property type="evidence" value="ECO:0007669"/>
    <property type="project" value="TreeGrafter"/>
</dbReference>
<dbReference type="EMBL" id="JAIFTL010000028">
    <property type="protein sequence ID" value="KAG9326012.1"/>
    <property type="molecule type" value="Genomic_DNA"/>
</dbReference>
<dbReference type="Pfam" id="PF03177">
    <property type="entry name" value="Nucleoporin_C"/>
    <property type="match status" value="1"/>
</dbReference>
<feature type="compositionally biased region" description="Low complexity" evidence="9">
    <location>
        <begin position="1"/>
        <end position="12"/>
    </location>
</feature>
<reference evidence="11" key="1">
    <citation type="submission" date="2021-07" db="EMBL/GenBank/DDBJ databases">
        <title>Draft genome of Mortierella alpina, strain LL118, isolated from an aspen leaf litter sample.</title>
        <authorList>
            <person name="Yang S."/>
            <person name="Vinatzer B.A."/>
        </authorList>
    </citation>
    <scope>NUCLEOTIDE SEQUENCE</scope>
    <source>
        <strain evidence="11">LL118</strain>
    </source>
</reference>
<evidence type="ECO:0000256" key="3">
    <source>
        <dbReference type="ARBA" id="ARBA00022448"/>
    </source>
</evidence>
<feature type="region of interest" description="Disordered" evidence="9">
    <location>
        <begin position="1"/>
        <end position="88"/>
    </location>
</feature>
<dbReference type="PANTHER" id="PTHR13405:SF11">
    <property type="entry name" value="NUCLEAR PORE COMPLEX PROTEIN NUP133"/>
    <property type="match status" value="1"/>
</dbReference>
<keyword evidence="4" id="KW-0509">mRNA transport</keyword>
<evidence type="ECO:0000256" key="1">
    <source>
        <dbReference type="ARBA" id="ARBA00004259"/>
    </source>
</evidence>
<feature type="region of interest" description="Disordered" evidence="9">
    <location>
        <begin position="1244"/>
        <end position="1271"/>
    </location>
</feature>
<proteinExistence type="inferred from homology"/>
<accession>A0A9P8A7Y7</accession>
<keyword evidence="8" id="KW-0175">Coiled coil</keyword>
<name>A0A9P8A7Y7_MORAP</name>
<evidence type="ECO:0000313" key="11">
    <source>
        <dbReference type="EMBL" id="KAG9326012.1"/>
    </source>
</evidence>
<feature type="domain" description="Nucleoporin Nup133/Nup155-like C-terminal" evidence="10">
    <location>
        <begin position="836"/>
        <end position="1232"/>
    </location>
</feature>
<evidence type="ECO:0000256" key="7">
    <source>
        <dbReference type="ARBA" id="ARBA00023242"/>
    </source>
</evidence>
<evidence type="ECO:0000256" key="2">
    <source>
        <dbReference type="ARBA" id="ARBA00005569"/>
    </source>
</evidence>
<dbReference type="GO" id="GO:0000972">
    <property type="term" value="P:transcription-dependent tethering of RNA polymerase II gene DNA at nuclear periphery"/>
    <property type="evidence" value="ECO:0007669"/>
    <property type="project" value="TreeGrafter"/>
</dbReference>
<dbReference type="InterPro" id="IPR037624">
    <property type="entry name" value="Nup133-like"/>
</dbReference>
<comment type="similarity">
    <text evidence="2">Belongs to the nucleoporin Nup133 family.</text>
</comment>
<comment type="caution">
    <text evidence="11">The sequence shown here is derived from an EMBL/GenBank/DDBJ whole genome shotgun (WGS) entry which is preliminary data.</text>
</comment>
<sequence>MFAAKAPNATAACKQQAPRSKGALETRTPAGTRARHHAPGSALTREKSFASTISLDSESSWTPIQEDASHSEQTRSQPEFSGSGAIDEDSIYSKNERTMVAYFGPLPREVEDALDKTDFYTQPMTAKVDLDAGLGMVVSQQKCYIWAVQKNTTYRAAPVCYTLPMPPCSYTSVEASVLLPVVTITRSDDETVGILACSPDGLCWYWNNIDLCFSNVDQHVDTRIGIAQGDFVTHVECAGLMGYYFGTKYANVYQVAVKKHLGTTVLGSAQLPGKGGSAITSIFNFIGVAQGPDTTQKIASMTSGPKPQDFHGRWDVFAMTRRSLFKWHVYRSGEYALECEYPLKEQLTERIHRDYSATMPFGNDPRVRLLDIEYIKGGKLLVLATFFDTALRTATTPLSCGLFTLLPQMQSPASFEIESVKYIQRTIEEDLRPEASPSLVVPQGGPGVFIVMPKAVIISSTLPDFEFEDLVPLKTDRIIGFGNEDWKQRGQEMDGASELPIICRRSGRLGIHIQLEGNGYLSSSSTKMGKELLTAQLQAKLEQAVFFSGKRNNPISFDLSHYDGGDLNEASLNVSQEILNSHAGLLNSGKDLTSRLSERYARIRSIIECIQAADMASRLSIDTRFQLCWNAEKLAAANALWKQYQLRLASKDSAKASKANIKQVIQEAAAHALQKIGAHTKEDPMTFLMIYRVDALSELLCSLHISALKLSAAPTGQQEQLTKDINRIIVLSLRSAWNYRSQSVDSYALEGNCGVEPWTATENVINTLTTQYNRTLEHCSGSEMDVDSQDGKDTLAELTMELKDQLCDLADVTLQAHSERLQYLEGLSSYSDYNAKIAAAVVAYDDAKSNLLTPLVKLKKVLPAIQLAQRYKDFTTLVKLCINEEDLIAGYVVKYQQEFANALFQWYIDNDQMAALLEQGEKYSDLFTVFLDSHDYSEIAWLHDIKINRFIEASQRVQEGAFLENNIDRRRTMFSLSKLLFLAGLPKEDLDAEAAEKYGSRNNEELEMATVQALTADAWEKNLTGAMTNIEDKTKAVIKNFGSQLLKTQTALREAILKSTESLLQRQTISSEDLLDLLILQQEREIEGIDIVDVSLGICLHAADIPESRRPYVLQDIWRRIYIAETREEVDWHLEDVSDLEARERLLQTWMCRAYAVIYRAEGQKDELLLRPEQAKCNMPEELFKQRFMSTGERTEKSGLVKGMETKYKSMIKDYERENAELERRMREGQLMQKLERIKDIVKEEAAGTAPGSAPTSQEALMQDVEMQEDL</sequence>
<keyword evidence="7" id="KW-0539">Nucleus</keyword>
<keyword evidence="6" id="KW-0811">Translocation</keyword>
<evidence type="ECO:0000313" key="12">
    <source>
        <dbReference type="Proteomes" id="UP000717515"/>
    </source>
</evidence>
<protein>
    <recommendedName>
        <fullName evidence="10">Nucleoporin Nup133/Nup155-like C-terminal domain-containing protein</fullName>
    </recommendedName>
</protein>
<organism evidence="11 12">
    <name type="scientific">Mortierella alpina</name>
    <name type="common">Oleaginous fungus</name>
    <name type="synonym">Mortierella renispora</name>
    <dbReference type="NCBI Taxonomy" id="64518"/>
    <lineage>
        <taxon>Eukaryota</taxon>
        <taxon>Fungi</taxon>
        <taxon>Fungi incertae sedis</taxon>
        <taxon>Mucoromycota</taxon>
        <taxon>Mortierellomycotina</taxon>
        <taxon>Mortierellomycetes</taxon>
        <taxon>Mortierellales</taxon>
        <taxon>Mortierellaceae</taxon>
        <taxon>Mortierella</taxon>
    </lineage>
</organism>